<feature type="transmembrane region" description="Helical" evidence="7">
    <location>
        <begin position="468"/>
        <end position="496"/>
    </location>
</feature>
<feature type="region of interest" description="Disordered" evidence="6">
    <location>
        <begin position="121"/>
        <end position="157"/>
    </location>
</feature>
<feature type="transmembrane region" description="Helical" evidence="7">
    <location>
        <begin position="341"/>
        <end position="357"/>
    </location>
</feature>
<dbReference type="GO" id="GO:0006797">
    <property type="term" value="P:polyphosphate metabolic process"/>
    <property type="evidence" value="ECO:0007669"/>
    <property type="project" value="TreeGrafter"/>
</dbReference>
<dbReference type="GO" id="GO:0005886">
    <property type="term" value="C:plasma membrane"/>
    <property type="evidence" value="ECO:0007669"/>
    <property type="project" value="TreeGrafter"/>
</dbReference>
<dbReference type="OrthoDB" id="10260443at2759"/>
<dbReference type="GO" id="GO:0005315">
    <property type="term" value="F:phosphate transmembrane transporter activity"/>
    <property type="evidence" value="ECO:0007669"/>
    <property type="project" value="TreeGrafter"/>
</dbReference>
<accession>A0A8H7Q098</accession>
<feature type="transmembrane region" description="Helical" evidence="7">
    <location>
        <begin position="692"/>
        <end position="721"/>
    </location>
</feature>
<feature type="transmembrane region" description="Helical" evidence="7">
    <location>
        <begin position="551"/>
        <end position="574"/>
    </location>
</feature>
<feature type="transmembrane region" description="Helical" evidence="7">
    <location>
        <begin position="733"/>
        <end position="755"/>
    </location>
</feature>
<keyword evidence="5 7" id="KW-0472">Membrane</keyword>
<dbReference type="PROSITE" id="PS51382">
    <property type="entry name" value="SPX"/>
    <property type="match status" value="1"/>
</dbReference>
<dbReference type="Pfam" id="PF03105">
    <property type="entry name" value="SPX"/>
    <property type="match status" value="1"/>
</dbReference>
<dbReference type="AlphaFoldDB" id="A0A8H7Q098"/>
<protein>
    <recommendedName>
        <fullName evidence="8">SPX domain-containing protein</fullName>
    </recommendedName>
</protein>
<dbReference type="GO" id="GO:0006817">
    <property type="term" value="P:phosphate ion transport"/>
    <property type="evidence" value="ECO:0007669"/>
    <property type="project" value="TreeGrafter"/>
</dbReference>
<evidence type="ECO:0000256" key="4">
    <source>
        <dbReference type="ARBA" id="ARBA00022989"/>
    </source>
</evidence>
<evidence type="ECO:0000256" key="6">
    <source>
        <dbReference type="SAM" id="MobiDB-lite"/>
    </source>
</evidence>
<feature type="transmembrane region" description="Helical" evidence="7">
    <location>
        <begin position="508"/>
        <end position="530"/>
    </location>
</feature>
<evidence type="ECO:0000256" key="1">
    <source>
        <dbReference type="ARBA" id="ARBA00004141"/>
    </source>
</evidence>
<feature type="transmembrane region" description="Helical" evidence="7">
    <location>
        <begin position="653"/>
        <end position="680"/>
    </location>
</feature>
<gene>
    <name evidence="9" type="ORF">INT44_009000</name>
</gene>
<dbReference type="PANTHER" id="PTHR10283:SF92">
    <property type="entry name" value="LOW-AFFINITY PHOSPHATE TRANSPORTER PHO91"/>
    <property type="match status" value="1"/>
</dbReference>
<sequence length="804" mass="88720">MKFSHQIHFNAVPDWADYYLPYSNIKKLIYQLEKDKVSGSLTQPSQEDDLENAGADERTSLMNTSQACNNKIVTVLDKSLDKIVAFYAKKETEIYTELDQLIEAVNDLQSSIDTIPEDEEISSPVRPTIPRRHSRRRSSISQPSGRFARRESTLEGESDLPPTIITHNIADEQTGLLDSSISLEYEDNEVALVELRKRVVDVFVLLSELKSFVALNLTAFGKILKKYDKITNSDLKRTYIADIVNRTYPFSNNTKTVLNDRIQTVERMYARLATDDNLDDAINELKTHLREHIVWERNTVWRDMVGQERKAVSIAVQSGTPTKIRTPFGKFSVTSAQLKKTIIAIICVSVFITLLNVKTFAGIEESNCFAILIFASLLWATELMPLFVTALMVPLLVVMLQVMRSDDGHDTRLSAPLATKRVFAQMFSPVIMLLLGGFAIAGALSKYGIAKAMATFVLAKAGTRPSRVLLMNMFVATIASMWISNVAAPVLCFSLIQPILRTLPVNSTFAPCLILGIALASNIGGMASPISSPQNIIAIQNMSPPPTWGEWFFIAIPICLIADILTWLVLLWTYKPEQTTAQIHSIRASSDPVTWTQVYVGGVTLTTIVLWCLSHAYEDVFGDMGVIAILPLIAFFGPGLLNKDDFNNFLWNVIMLAMGGIAMGKAVESSGLLHTVAIYIQQVVHGMSAFEILFIFGCLVLVIATFISHTVAALIILPIVAQVGAELDDPRPRLLVMGSALLCSGAMGLPVSGFPNMNAISMVDEMGREYLTTADFLRNGVPSSLLVLLVVTTIGYLLMSIVGY</sequence>
<dbReference type="Pfam" id="PF03600">
    <property type="entry name" value="CitMHS"/>
    <property type="match status" value="2"/>
</dbReference>
<feature type="transmembrane region" description="Helical" evidence="7">
    <location>
        <begin position="422"/>
        <end position="447"/>
    </location>
</feature>
<dbReference type="CDD" id="cd01115">
    <property type="entry name" value="SLC13_permease"/>
    <property type="match status" value="1"/>
</dbReference>
<dbReference type="InterPro" id="IPR004331">
    <property type="entry name" value="SPX_dom"/>
</dbReference>
<name>A0A8H7Q098_9FUNG</name>
<proteinExistence type="predicted"/>
<dbReference type="PANTHER" id="PTHR10283">
    <property type="entry name" value="SOLUTE CARRIER FAMILY 13 MEMBER"/>
    <property type="match status" value="1"/>
</dbReference>
<feature type="domain" description="SPX" evidence="8">
    <location>
        <begin position="1"/>
        <end position="241"/>
    </location>
</feature>
<keyword evidence="3 7" id="KW-0812">Transmembrane</keyword>
<feature type="transmembrane region" description="Helical" evidence="7">
    <location>
        <begin position="594"/>
        <end position="613"/>
    </location>
</feature>
<evidence type="ECO:0000313" key="10">
    <source>
        <dbReference type="Proteomes" id="UP000612746"/>
    </source>
</evidence>
<feature type="transmembrane region" description="Helical" evidence="7">
    <location>
        <begin position="369"/>
        <end position="402"/>
    </location>
</feature>
<feature type="compositionally biased region" description="Basic residues" evidence="6">
    <location>
        <begin position="129"/>
        <end position="138"/>
    </location>
</feature>
<comment type="caution">
    <text evidence="9">The sequence shown here is derived from an EMBL/GenBank/DDBJ whole genome shotgun (WGS) entry which is preliminary data.</text>
</comment>
<dbReference type="CDD" id="cd14478">
    <property type="entry name" value="SPX_PHO87_PHO90_like"/>
    <property type="match status" value="1"/>
</dbReference>
<evidence type="ECO:0000256" key="3">
    <source>
        <dbReference type="ARBA" id="ARBA00022692"/>
    </source>
</evidence>
<evidence type="ECO:0000256" key="5">
    <source>
        <dbReference type="ARBA" id="ARBA00023136"/>
    </source>
</evidence>
<dbReference type="Proteomes" id="UP000612746">
    <property type="component" value="Unassembled WGS sequence"/>
</dbReference>
<organism evidence="9 10">
    <name type="scientific">Umbelopsis vinacea</name>
    <dbReference type="NCBI Taxonomy" id="44442"/>
    <lineage>
        <taxon>Eukaryota</taxon>
        <taxon>Fungi</taxon>
        <taxon>Fungi incertae sedis</taxon>
        <taxon>Mucoromycota</taxon>
        <taxon>Mucoromycotina</taxon>
        <taxon>Umbelopsidomycetes</taxon>
        <taxon>Umbelopsidales</taxon>
        <taxon>Umbelopsidaceae</taxon>
        <taxon>Umbelopsis</taxon>
    </lineage>
</organism>
<dbReference type="InterPro" id="IPR004680">
    <property type="entry name" value="Cit_transptr-like_dom"/>
</dbReference>
<evidence type="ECO:0000259" key="8">
    <source>
        <dbReference type="PROSITE" id="PS51382"/>
    </source>
</evidence>
<keyword evidence="10" id="KW-1185">Reference proteome</keyword>
<comment type="subcellular location">
    <subcellularLocation>
        <location evidence="1">Membrane</location>
        <topology evidence="1">Multi-pass membrane protein</topology>
    </subcellularLocation>
</comment>
<feature type="transmembrane region" description="Helical" evidence="7">
    <location>
        <begin position="776"/>
        <end position="799"/>
    </location>
</feature>
<reference evidence="9" key="1">
    <citation type="submission" date="2020-12" db="EMBL/GenBank/DDBJ databases">
        <title>Metabolic potential, ecology and presence of endohyphal bacteria is reflected in genomic diversity of Mucoromycotina.</title>
        <authorList>
            <person name="Muszewska A."/>
            <person name="Okrasinska A."/>
            <person name="Steczkiewicz K."/>
            <person name="Drgas O."/>
            <person name="Orlowska M."/>
            <person name="Perlinska-Lenart U."/>
            <person name="Aleksandrzak-Piekarczyk T."/>
            <person name="Szatraj K."/>
            <person name="Zielenkiewicz U."/>
            <person name="Pilsyk S."/>
            <person name="Malc E."/>
            <person name="Mieczkowski P."/>
            <person name="Kruszewska J.S."/>
            <person name="Biernat P."/>
            <person name="Pawlowska J."/>
        </authorList>
    </citation>
    <scope>NUCLEOTIDE SEQUENCE</scope>
    <source>
        <strain evidence="9">WA0000051536</strain>
    </source>
</reference>
<keyword evidence="2" id="KW-0813">Transport</keyword>
<evidence type="ECO:0000256" key="7">
    <source>
        <dbReference type="SAM" id="Phobius"/>
    </source>
</evidence>
<evidence type="ECO:0000313" key="9">
    <source>
        <dbReference type="EMBL" id="KAG2183989.1"/>
    </source>
</evidence>
<keyword evidence="4 7" id="KW-1133">Transmembrane helix</keyword>
<evidence type="ECO:0000256" key="2">
    <source>
        <dbReference type="ARBA" id="ARBA00022448"/>
    </source>
</evidence>
<feature type="transmembrane region" description="Helical" evidence="7">
    <location>
        <begin position="620"/>
        <end position="641"/>
    </location>
</feature>
<dbReference type="EMBL" id="JAEPRA010000006">
    <property type="protein sequence ID" value="KAG2183989.1"/>
    <property type="molecule type" value="Genomic_DNA"/>
</dbReference>